<feature type="non-terminal residue" evidence="2">
    <location>
        <position position="1628"/>
    </location>
</feature>
<sequence length="1628" mass="164781">SDGPSTAGGTVAAAAAAAAAAAGGAGCRPPLYSVFGLPGAADETVAAIAATAAGDVSSTPTAMTSAAIGADSGSSPQRHVPRDHVTSLPNGTPAGSIVAVAAAGAAAAAPEPSVETSAPVGVECRHRLSGLGVDTGITEASASLLPPVWDGGESDGLRGSGHASSSVSVCGGAAGGGLGVGGGGSGLLRRAPTMTSRDRSRSRMLDEQFAALQLPDASGLLECPFASYAVRNATPGSEGFRRAPRESTSTAATTSPQASGVGYLTGAPVVGQLPRHAAATADGAGAHPMLAAVASAAVSPREMALPGFSVSAAMPLPSRRWEVPPLGTSPSPSDLAVGGHSDISGLSRLSRSPPWALGCAAADMEMGGVSEHENGKTGGGPQGDPPADPGNGHLPDQLPYTSELYGVGGFADAAAGAADSDIGSGVGFAFAGHLGLRDSSPADEPPSPSRPAHRGLGHGEAVEGDQVEVAVGQDVTVALGPATQKYEVCSRGGNQVFGGGSGGSIEPGVEVDEEAVKGDGDGDGVVIVGDGDDGEGDSVLLMSSSAPARFHVLALSGPGRRTGKVPPTLLAAPARSELLAGAQLETLDEEQDEHEHVEIGKWDEHRDEQSATIWEGGAGRSGGAGTAAASLLFAPPSLLPLQDGPWGSGGGGGGGPLFSMEIARASSASAMPIAAAAAAAAAGTSNASPFAALANLPSSPRGGASSRSYLAVNDCDPWAVSSADASITMPSGSLPSARLSASAAAPAADPVAAASNDGGNTVGGANSEGGQRRLSDPGSGPARRFRQSTSESRRSESTSAAARRRRIFQSRMSPSFAIGVGVSGGATRHLSLNKAAAGGGGGGGGRGEAIASVISASPTTPGGAPWRLARQPSSRWFSVAATDAVRSQQRPKQQLQQLGRKGLEATARPTAVGSGSPAAAAAAAAAAVATAVGRSTSSPGRIAVAVAAEVAAGKGFGGGDQMSGSGGGAPHLLGRRWASLQELAGQQRALDAFCNRDEERRRGGGSSHGASGSTSGSGQSSGVRLGSEKAEVEELMVEYRIRLLAGFKRFFHEQALEGVLSPGGMRLLCHCCDDALHRPSAPLDLWSAVEREVVGRRLVQWQAWAHLALRRGMQRALRWSSPLYLPAKWLLLRPMRALAEMLSSSLSRVMLVAMEVAVELAAALSDSSPQLQWLRYAGPAGHEIWEEVDRQAEAVRRFILDRVIEAPDRFQATQSHRAALALLRQQVAFVRSMLKTGLVDGDEAEALLEPIERRIWRLEARGPRWQQPTLTQVLASCALLRGVPIPVLDWLRAEGDLWAFPRGADLTPLLAHGGVFIVVMGTVRVALLSAPSAPEHGPPAPTTHPTSPPAASGPSLSGGNAPYPTELTAAGASQEAAIGYHPAPGCMGNSDPNPSAGTCHAPQFYVGVGGVVGMSTALVGRSVPGMAVSAAVAEGNTLGKGPVVFVLPPAAVATVRARAAAGWSPFQVLLLNMYRLVGGHVLERQRTTLVASIAVLLTGAVAHAARTGGRARAARLRELLVGAPQSGTPERAKVTVTTTSLRRKQKAVLDEVYDAPAAGLLTSMGSGNTAAAVAARPRRRVRRASGVSGEGVANSADSSRSGYEDEDDEDERIEEDDHDEETEDGDDE</sequence>
<feature type="compositionally biased region" description="Low complexity" evidence="1">
    <location>
        <begin position="1349"/>
        <end position="1362"/>
    </location>
</feature>
<comment type="caution">
    <text evidence="2">The sequence shown here is derived from an EMBL/GenBank/DDBJ whole genome shotgun (WGS) entry which is preliminary data.</text>
</comment>
<feature type="region of interest" description="Disordered" evidence="1">
    <location>
        <begin position="1567"/>
        <end position="1628"/>
    </location>
</feature>
<feature type="compositionally biased region" description="Low complexity" evidence="1">
    <location>
        <begin position="246"/>
        <end position="259"/>
    </location>
</feature>
<gene>
    <name evidence="2" type="ORF">Vretimale_403</name>
</gene>
<evidence type="ECO:0000313" key="3">
    <source>
        <dbReference type="Proteomes" id="UP000722791"/>
    </source>
</evidence>
<feature type="compositionally biased region" description="Pro residues" evidence="1">
    <location>
        <begin position="1336"/>
        <end position="1348"/>
    </location>
</feature>
<evidence type="ECO:0000313" key="2">
    <source>
        <dbReference type="EMBL" id="GIL94070.1"/>
    </source>
</evidence>
<reference evidence="2" key="1">
    <citation type="journal article" date="2021" name="Proc. Natl. Acad. Sci. U.S.A.">
        <title>Three genomes in the algal genus Volvox reveal the fate of a haploid sex-determining region after a transition to homothallism.</title>
        <authorList>
            <person name="Yamamoto K."/>
            <person name="Hamaji T."/>
            <person name="Kawai-Toyooka H."/>
            <person name="Matsuzaki R."/>
            <person name="Takahashi F."/>
            <person name="Nishimura Y."/>
            <person name="Kawachi M."/>
            <person name="Noguchi H."/>
            <person name="Minakuchi Y."/>
            <person name="Umen J.G."/>
            <person name="Toyoda A."/>
            <person name="Nozaki H."/>
        </authorList>
    </citation>
    <scope>NUCLEOTIDE SEQUENCE</scope>
    <source>
        <strain evidence="2">NIES-3785</strain>
    </source>
</reference>
<feature type="region of interest" description="Disordered" evidence="1">
    <location>
        <begin position="437"/>
        <end position="458"/>
    </location>
</feature>
<feature type="region of interest" description="Disordered" evidence="1">
    <location>
        <begin position="234"/>
        <end position="261"/>
    </location>
</feature>
<dbReference type="EMBL" id="BNCQ01000001">
    <property type="protein sequence ID" value="GIL94070.1"/>
    <property type="molecule type" value="Genomic_DNA"/>
</dbReference>
<evidence type="ECO:0000256" key="1">
    <source>
        <dbReference type="SAM" id="MobiDB-lite"/>
    </source>
</evidence>
<feature type="non-terminal residue" evidence="2">
    <location>
        <position position="1"/>
    </location>
</feature>
<accession>A0A8J4G2I9</accession>
<feature type="region of interest" description="Disordered" evidence="1">
    <location>
        <begin position="751"/>
        <end position="807"/>
    </location>
</feature>
<name>A0A8J4G2I9_9CHLO</name>
<dbReference type="Proteomes" id="UP000722791">
    <property type="component" value="Unassembled WGS sequence"/>
</dbReference>
<feature type="region of interest" description="Disordered" evidence="1">
    <location>
        <begin position="1332"/>
        <end position="1366"/>
    </location>
</feature>
<feature type="region of interest" description="Disordered" evidence="1">
    <location>
        <begin position="998"/>
        <end position="1026"/>
    </location>
</feature>
<protein>
    <submittedName>
        <fullName evidence="2">Uncharacterized protein</fullName>
    </submittedName>
</protein>
<feature type="region of interest" description="Disordered" evidence="1">
    <location>
        <begin position="66"/>
        <end position="92"/>
    </location>
</feature>
<feature type="compositionally biased region" description="Low complexity" evidence="1">
    <location>
        <begin position="1008"/>
        <end position="1022"/>
    </location>
</feature>
<proteinExistence type="predicted"/>
<feature type="region of interest" description="Disordered" evidence="1">
    <location>
        <begin position="369"/>
        <end position="399"/>
    </location>
</feature>
<organism evidence="2 3">
    <name type="scientific">Volvox reticuliferus</name>
    <dbReference type="NCBI Taxonomy" id="1737510"/>
    <lineage>
        <taxon>Eukaryota</taxon>
        <taxon>Viridiplantae</taxon>
        <taxon>Chlorophyta</taxon>
        <taxon>core chlorophytes</taxon>
        <taxon>Chlorophyceae</taxon>
        <taxon>CS clade</taxon>
        <taxon>Chlamydomonadales</taxon>
        <taxon>Volvocaceae</taxon>
        <taxon>Volvox</taxon>
    </lineage>
</organism>
<feature type="compositionally biased region" description="Acidic residues" evidence="1">
    <location>
        <begin position="1604"/>
        <end position="1628"/>
    </location>
</feature>